<dbReference type="EMBL" id="FPAB01000017">
    <property type="protein sequence ID" value="SFT23274.1"/>
    <property type="molecule type" value="Genomic_DNA"/>
</dbReference>
<evidence type="ECO:0000313" key="1">
    <source>
        <dbReference type="EMBL" id="SFT23274.1"/>
    </source>
</evidence>
<gene>
    <name evidence="1" type="ORF">SAMN05444716_11712</name>
</gene>
<accession>A0A1I6WCJ0</accession>
<dbReference type="RefSeq" id="WP_175543114.1">
    <property type="nucleotide sequence ID" value="NZ_FPAB01000017.1"/>
</dbReference>
<evidence type="ECO:0000313" key="2">
    <source>
        <dbReference type="Proteomes" id="UP000198873"/>
    </source>
</evidence>
<organism evidence="1 2">
    <name type="scientific">Streptomyces harbinensis</name>
    <dbReference type="NCBI Taxonomy" id="1176198"/>
    <lineage>
        <taxon>Bacteria</taxon>
        <taxon>Bacillati</taxon>
        <taxon>Actinomycetota</taxon>
        <taxon>Actinomycetes</taxon>
        <taxon>Kitasatosporales</taxon>
        <taxon>Streptomycetaceae</taxon>
        <taxon>Streptomyces</taxon>
    </lineage>
</organism>
<proteinExistence type="predicted"/>
<sequence>MCSSGLARTLGEDGFSATVRHDLDFAEPGTPTGCPWWVRITGRIIQVAPTG</sequence>
<dbReference type="AlphaFoldDB" id="A0A1I6WCJ0"/>
<name>A0A1I6WCJ0_9ACTN</name>
<reference evidence="2" key="1">
    <citation type="submission" date="2016-10" db="EMBL/GenBank/DDBJ databases">
        <authorList>
            <person name="Varghese N."/>
            <person name="Submissions S."/>
        </authorList>
    </citation>
    <scope>NUCLEOTIDE SEQUENCE [LARGE SCALE GENOMIC DNA]</scope>
    <source>
        <strain evidence="2">CGMCC 4.7047</strain>
    </source>
</reference>
<dbReference type="STRING" id="1176198.SAMN05444716_11712"/>
<keyword evidence="2" id="KW-1185">Reference proteome</keyword>
<dbReference type="Proteomes" id="UP000198873">
    <property type="component" value="Unassembled WGS sequence"/>
</dbReference>
<protein>
    <submittedName>
        <fullName evidence="1">Uncharacterized protein</fullName>
    </submittedName>
</protein>